<dbReference type="EMBL" id="AP022345">
    <property type="protein sequence ID" value="BBU69661.1"/>
    <property type="molecule type" value="Genomic_DNA"/>
</dbReference>
<evidence type="ECO:0000313" key="2">
    <source>
        <dbReference type="Proteomes" id="UP000463961"/>
    </source>
</evidence>
<dbReference type="RefSeq" id="WP_162049645.1">
    <property type="nucleotide sequence ID" value="NZ_AP022345.1"/>
</dbReference>
<proteinExistence type="predicted"/>
<gene>
    <name evidence="1" type="ORF">ICHIAU1_19440</name>
</gene>
<reference evidence="2" key="1">
    <citation type="submission" date="2020-01" db="EMBL/GenBank/DDBJ databases">
        <title>Phosphoaccumulans saitamaens gen. nov., sp. nov., a polyphosphate accumulating bacterium isolated from surface river water.</title>
        <authorList>
            <person name="Watanabe K."/>
            <person name="Suda W."/>
        </authorList>
    </citation>
    <scope>NUCLEOTIDE SEQUENCE [LARGE SCALE GENOMIC DNA]</scope>
    <source>
        <strain evidence="2">ICHIAU1</strain>
    </source>
</reference>
<dbReference type="Proteomes" id="UP000463961">
    <property type="component" value="Chromosome"/>
</dbReference>
<dbReference type="OrthoDB" id="7187300at2"/>
<dbReference type="InterPro" id="IPR027417">
    <property type="entry name" value="P-loop_NTPase"/>
</dbReference>
<keyword evidence="2" id="KW-1185">Reference proteome</keyword>
<dbReference type="AlphaFoldDB" id="A0A7R6R3F1"/>
<dbReference type="Gene3D" id="3.40.50.300">
    <property type="entry name" value="P-loop containing nucleotide triphosphate hydrolases"/>
    <property type="match status" value="1"/>
</dbReference>
<evidence type="ECO:0008006" key="3">
    <source>
        <dbReference type="Google" id="ProtNLM"/>
    </source>
</evidence>
<protein>
    <recommendedName>
        <fullName evidence="3">Sulfotransferase family protein</fullName>
    </recommendedName>
</protein>
<accession>A0A7R6R3F1</accession>
<evidence type="ECO:0000313" key="1">
    <source>
        <dbReference type="EMBL" id="BBU69661.1"/>
    </source>
</evidence>
<sequence>MQRQYNTLNPLVSLHIPKCAGQSFRVELEIACQGKYSLDYHYPDVGVFLPANSNVARKIIHGHFVRWKDAAVEQVFPEADQFITIVRDPYDVCISAYFYGKDNLLPWAMSLSIEDFLCWWLDQDEHNGPLLGALPSIESFHLIEDYCNNFICIGAVDKLERFYSELGAILNVRFDPRVFVNRSNHVGNVPDLRKEFKRKFSLDYELFNFVAAR</sequence>
<name>A0A7R6R3F1_9RHOO</name>
<organism evidence="1 2">
    <name type="scientific">Fluviibacter phosphoraccumulans</name>
    <dbReference type="NCBI Taxonomy" id="1751046"/>
    <lineage>
        <taxon>Bacteria</taxon>
        <taxon>Pseudomonadati</taxon>
        <taxon>Pseudomonadota</taxon>
        <taxon>Betaproteobacteria</taxon>
        <taxon>Rhodocyclales</taxon>
        <taxon>Fluviibacteraceae</taxon>
        <taxon>Fluviibacter</taxon>
    </lineage>
</organism>
<dbReference type="SUPFAM" id="SSF52540">
    <property type="entry name" value="P-loop containing nucleoside triphosphate hydrolases"/>
    <property type="match status" value="1"/>
</dbReference>